<dbReference type="PANTHER" id="PTHR43161">
    <property type="entry name" value="SORBITOL DEHYDROGENASE"/>
    <property type="match status" value="1"/>
</dbReference>
<evidence type="ECO:0000256" key="8">
    <source>
        <dbReference type="RuleBase" id="RU361277"/>
    </source>
</evidence>
<dbReference type="InterPro" id="IPR045306">
    <property type="entry name" value="SDH-like"/>
</dbReference>
<dbReference type="Gene3D" id="3.40.50.720">
    <property type="entry name" value="NAD(P)-binding Rossmann-like Domain"/>
    <property type="match status" value="1"/>
</dbReference>
<evidence type="ECO:0000313" key="11">
    <source>
        <dbReference type="EMBL" id="KAE9988009.1"/>
    </source>
</evidence>
<dbReference type="EMBL" id="WNWS01000012">
    <property type="protein sequence ID" value="KAE9988009.1"/>
    <property type="molecule type" value="Genomic_DNA"/>
</dbReference>
<dbReference type="GO" id="GO:0006062">
    <property type="term" value="P:sorbitol catabolic process"/>
    <property type="evidence" value="ECO:0007669"/>
    <property type="project" value="TreeGrafter"/>
</dbReference>
<dbReference type="InterPro" id="IPR011032">
    <property type="entry name" value="GroES-like_sf"/>
</dbReference>
<dbReference type="PANTHER" id="PTHR43161:SF25">
    <property type="entry name" value="ALCOHOL DEHYDROGENASE, PUTATIVE (AFU_ORTHOLOGUE AFUA_1G14390)-RELATED"/>
    <property type="match status" value="1"/>
</dbReference>
<evidence type="ECO:0000256" key="4">
    <source>
        <dbReference type="ARBA" id="ARBA00022723"/>
    </source>
</evidence>
<dbReference type="InterPro" id="IPR002328">
    <property type="entry name" value="ADH_Zn_CS"/>
</dbReference>
<dbReference type="SUPFAM" id="SSF50129">
    <property type="entry name" value="GroES-like"/>
    <property type="match status" value="1"/>
</dbReference>
<keyword evidence="7" id="KW-0520">NAD</keyword>
<comment type="pathway">
    <text evidence="2">Carbohydrate degradation.</text>
</comment>
<accession>A0A8H3VJG7</accession>
<dbReference type="PROSITE" id="PS00059">
    <property type="entry name" value="ADH_ZINC"/>
    <property type="match status" value="1"/>
</dbReference>
<dbReference type="CDD" id="cd05285">
    <property type="entry name" value="sorbitol_DH"/>
    <property type="match status" value="1"/>
</dbReference>
<evidence type="ECO:0000256" key="3">
    <source>
        <dbReference type="ARBA" id="ARBA00008072"/>
    </source>
</evidence>
<evidence type="ECO:0008006" key="13">
    <source>
        <dbReference type="Google" id="ProtNLM"/>
    </source>
</evidence>
<gene>
    <name evidence="11" type="ORF">EG328_000953</name>
</gene>
<evidence type="ECO:0000256" key="2">
    <source>
        <dbReference type="ARBA" id="ARBA00004921"/>
    </source>
</evidence>
<comment type="cofactor">
    <cofactor evidence="1 8">
        <name>Zn(2+)</name>
        <dbReference type="ChEBI" id="CHEBI:29105"/>
    </cofactor>
</comment>
<name>A0A8H3VJG7_VENIN</name>
<dbReference type="SUPFAM" id="SSF51735">
    <property type="entry name" value="NAD(P)-binding Rossmann-fold domains"/>
    <property type="match status" value="1"/>
</dbReference>
<evidence type="ECO:0000256" key="7">
    <source>
        <dbReference type="ARBA" id="ARBA00023027"/>
    </source>
</evidence>
<evidence type="ECO:0000259" key="9">
    <source>
        <dbReference type="Pfam" id="PF00107"/>
    </source>
</evidence>
<organism evidence="11 12">
    <name type="scientific">Venturia inaequalis</name>
    <name type="common">Apple scab fungus</name>
    <dbReference type="NCBI Taxonomy" id="5025"/>
    <lineage>
        <taxon>Eukaryota</taxon>
        <taxon>Fungi</taxon>
        <taxon>Dikarya</taxon>
        <taxon>Ascomycota</taxon>
        <taxon>Pezizomycotina</taxon>
        <taxon>Dothideomycetes</taxon>
        <taxon>Pleosporomycetidae</taxon>
        <taxon>Venturiales</taxon>
        <taxon>Venturiaceae</taxon>
        <taxon>Venturia</taxon>
    </lineage>
</organism>
<dbReference type="AlphaFoldDB" id="A0A8H3VJG7"/>
<evidence type="ECO:0000256" key="1">
    <source>
        <dbReference type="ARBA" id="ARBA00001947"/>
    </source>
</evidence>
<comment type="caution">
    <text evidence="11">The sequence shown here is derived from an EMBL/GenBank/DDBJ whole genome shotgun (WGS) entry which is preliminary data.</text>
</comment>
<dbReference type="Pfam" id="PF00107">
    <property type="entry name" value="ADH_zinc_N"/>
    <property type="match status" value="1"/>
</dbReference>
<dbReference type="GO" id="GO:0008270">
    <property type="term" value="F:zinc ion binding"/>
    <property type="evidence" value="ECO:0007669"/>
    <property type="project" value="InterPro"/>
</dbReference>
<evidence type="ECO:0000256" key="6">
    <source>
        <dbReference type="ARBA" id="ARBA00023002"/>
    </source>
</evidence>
<dbReference type="InterPro" id="IPR013154">
    <property type="entry name" value="ADH-like_N"/>
</dbReference>
<keyword evidence="4 8" id="KW-0479">Metal-binding</keyword>
<proteinExistence type="inferred from homology"/>
<evidence type="ECO:0000313" key="12">
    <source>
        <dbReference type="Proteomes" id="UP000447873"/>
    </source>
</evidence>
<evidence type="ECO:0000256" key="5">
    <source>
        <dbReference type="ARBA" id="ARBA00022833"/>
    </source>
</evidence>
<feature type="domain" description="Alcohol dehydrogenase-like C-terminal" evidence="9">
    <location>
        <begin position="194"/>
        <end position="339"/>
    </location>
</feature>
<dbReference type="Gene3D" id="3.90.180.10">
    <property type="entry name" value="Medium-chain alcohol dehydrogenases, catalytic domain"/>
    <property type="match status" value="1"/>
</dbReference>
<reference evidence="11 12" key="1">
    <citation type="submission" date="2018-12" db="EMBL/GenBank/DDBJ databases">
        <title>Venturia inaequalis Genome Resource.</title>
        <authorList>
            <person name="Lichtner F.J."/>
        </authorList>
    </citation>
    <scope>NUCLEOTIDE SEQUENCE [LARGE SCALE GENOMIC DNA]</scope>
    <source>
        <strain evidence="11 12">120213</strain>
    </source>
</reference>
<comment type="similarity">
    <text evidence="3 8">Belongs to the zinc-containing alcohol dehydrogenase family.</text>
</comment>
<evidence type="ECO:0000259" key="10">
    <source>
        <dbReference type="Pfam" id="PF08240"/>
    </source>
</evidence>
<protein>
    <recommendedName>
        <fullName evidence="13">GroES-like protein</fullName>
    </recommendedName>
</protein>
<dbReference type="Proteomes" id="UP000447873">
    <property type="component" value="Unassembled WGS sequence"/>
</dbReference>
<feature type="domain" description="Alcohol dehydrogenase-like N-terminal" evidence="10">
    <location>
        <begin position="32"/>
        <end position="150"/>
    </location>
</feature>
<dbReference type="Pfam" id="PF08240">
    <property type="entry name" value="ADH_N"/>
    <property type="match status" value="1"/>
</dbReference>
<keyword evidence="6" id="KW-0560">Oxidoreductase</keyword>
<dbReference type="GO" id="GO:0003939">
    <property type="term" value="F:L-iditol 2-dehydrogenase (NAD+) activity"/>
    <property type="evidence" value="ECO:0007669"/>
    <property type="project" value="TreeGrafter"/>
</dbReference>
<keyword evidence="5 8" id="KW-0862">Zinc</keyword>
<sequence>MSTTITETTTLATSLHGAKDLRIENRTLPPPGPNDLQIQIRATGLCGSDLHYYNHNANGDIKVLEPLTLGHESAGVVLSVGSNVSSKFAPGDKVALEVGRACRQCERCLEGRYNICAGMKFGSSAKGGLPHTQGTLQGRVNHPADLCYKLGEGMNLELGALVEPLSVAIHASRRATIKEDASLRGKVLVFGAGAVGLLCAAVCKLEGVKRVIIADVDAGRVDFAVKNGFAHEGFLVPMRRGSTTEENLDIAKLTASEISSVKSADGTAVGEVDAVFECTGVPSCVQTAIFSTRPGGKILLIGMGTPIQTLPISAAALREIDLVGVFRYANAYPAAIEMLSLTPGPDGPDFSKLVTHRVEGLKNVEKAFNMAGKTKDERGELVLKVMVLMEEV</sequence>
<dbReference type="InterPro" id="IPR036291">
    <property type="entry name" value="NAD(P)-bd_dom_sf"/>
</dbReference>
<dbReference type="InterPro" id="IPR013149">
    <property type="entry name" value="ADH-like_C"/>
</dbReference>